<dbReference type="InterPro" id="IPR010997">
    <property type="entry name" value="HRDC-like_sf"/>
</dbReference>
<feature type="region of interest" description="Disordered" evidence="7">
    <location>
        <begin position="74"/>
        <end position="96"/>
    </location>
</feature>
<dbReference type="OrthoDB" id="1746530at2759"/>
<organism evidence="8 9">
    <name type="scientific">Saccharomyces pastorianus</name>
    <name type="common">Lager yeast</name>
    <name type="synonym">Saccharomyces cerevisiae x Saccharomyces eubayanus</name>
    <dbReference type="NCBI Taxonomy" id="27292"/>
    <lineage>
        <taxon>Eukaryota</taxon>
        <taxon>Fungi</taxon>
        <taxon>Dikarya</taxon>
        <taxon>Ascomycota</taxon>
        <taxon>Saccharomycotina</taxon>
        <taxon>Saccharomycetes</taxon>
        <taxon>Saccharomycetales</taxon>
        <taxon>Saccharomycetaceae</taxon>
        <taxon>Saccharomyces</taxon>
    </lineage>
</organism>
<dbReference type="InterPro" id="IPR005574">
    <property type="entry name" value="Rpb4/RPC9"/>
</dbReference>
<dbReference type="InterPro" id="IPR038324">
    <property type="entry name" value="Rpb4/RPC9_sf"/>
</dbReference>
<evidence type="ECO:0000313" key="9">
    <source>
        <dbReference type="Proteomes" id="UP000501346"/>
    </source>
</evidence>
<evidence type="ECO:0000256" key="5">
    <source>
        <dbReference type="ARBA" id="ARBA00023163"/>
    </source>
</evidence>
<comment type="subcellular location">
    <subcellularLocation>
        <location evidence="1">Nucleus</location>
    </subcellularLocation>
</comment>
<dbReference type="Proteomes" id="UP000501346">
    <property type="component" value="Chromosome SeX-ScX"/>
</dbReference>
<dbReference type="PANTHER" id="PTHR15561">
    <property type="entry name" value="CALCITONIN GENE-RELATED PEPTIDE-RECEPTOR COMPONENT PROTEIN"/>
    <property type="match status" value="1"/>
</dbReference>
<evidence type="ECO:0000256" key="1">
    <source>
        <dbReference type="ARBA" id="ARBA00004123"/>
    </source>
</evidence>
<evidence type="ECO:0000256" key="4">
    <source>
        <dbReference type="ARBA" id="ARBA00022478"/>
    </source>
</evidence>
<proteinExistence type="inferred from homology"/>
<comment type="similarity">
    <text evidence="2">Belongs to the eukaryotic RPC9 RNA polymerase subunit family.</text>
</comment>
<evidence type="ECO:0000256" key="3">
    <source>
        <dbReference type="ARBA" id="ARBA00016672"/>
    </source>
</evidence>
<dbReference type="Pfam" id="PF03874">
    <property type="entry name" value="RNA_pol_Rpb4"/>
    <property type="match status" value="1"/>
</dbReference>
<evidence type="ECO:0000256" key="6">
    <source>
        <dbReference type="ARBA" id="ARBA00023242"/>
    </source>
</evidence>
<dbReference type="GO" id="GO:0005666">
    <property type="term" value="C:RNA polymerase III complex"/>
    <property type="evidence" value="ECO:0007669"/>
    <property type="project" value="InterPro"/>
</dbReference>
<evidence type="ECO:0000313" key="8">
    <source>
        <dbReference type="EMBL" id="QID86095.1"/>
    </source>
</evidence>
<dbReference type="Gene3D" id="1.20.1250.40">
    <property type="match status" value="1"/>
</dbReference>
<reference evidence="8 9" key="1">
    <citation type="journal article" date="2019" name="BMC Genomics">
        <title>Chromosome level assembly and comparative genome analysis confirm lager-brewing yeasts originated from a single hybridization.</title>
        <authorList>
            <person name="Salazar A.N."/>
            <person name="Gorter de Vries A.R."/>
            <person name="van den Broek M."/>
            <person name="Brouwers N."/>
            <person name="de la Torre Cortes P."/>
            <person name="Kuijpers N.G.A."/>
            <person name="Daran J.G."/>
            <person name="Abeel T."/>
        </authorList>
    </citation>
    <scope>NUCLEOTIDE SEQUENCE [LARGE SCALE GENOMIC DNA]</scope>
    <source>
        <strain evidence="8 9">CBS 1483</strain>
    </source>
</reference>
<keyword evidence="6" id="KW-0539">Nucleus</keyword>
<protein>
    <recommendedName>
        <fullName evidence="3">DNA-directed RNA polymerase III subunit RPC9</fullName>
    </recommendedName>
</protein>
<dbReference type="SUPFAM" id="SSF47819">
    <property type="entry name" value="HRDC-like"/>
    <property type="match status" value="1"/>
</dbReference>
<feature type="region of interest" description="Disordered" evidence="7">
    <location>
        <begin position="34"/>
        <end position="53"/>
    </location>
</feature>
<feature type="compositionally biased region" description="Basic and acidic residues" evidence="7">
    <location>
        <begin position="82"/>
        <end position="96"/>
    </location>
</feature>
<keyword evidence="9" id="KW-1185">Reference proteome</keyword>
<keyword evidence="4 8" id="KW-0240">DNA-directed RNA polymerase</keyword>
<sequence length="161" mass="18847">MKVLEERNVFLSDYEVLKFLTDLEKKHLWDQNSQVALKKNRSRGKEKRPYNHPELQGITRGVVNFLNINKNYINQEDENEDHENNGAKDAEKSPISKMSDESFGELMGRLNSFKLFKAEKLQIVNQLPANMVHFYSIVEECDSRFDEKTIEEMLEIISGYS</sequence>
<dbReference type="EMBL" id="CP049007">
    <property type="protein sequence ID" value="QID86095.1"/>
    <property type="molecule type" value="Genomic_DNA"/>
</dbReference>
<evidence type="ECO:0000256" key="7">
    <source>
        <dbReference type="SAM" id="MobiDB-lite"/>
    </source>
</evidence>
<name>A0A6C1EAE0_SACPS</name>
<dbReference type="GO" id="GO:0000166">
    <property type="term" value="F:nucleotide binding"/>
    <property type="evidence" value="ECO:0007669"/>
    <property type="project" value="InterPro"/>
</dbReference>
<dbReference type="GO" id="GO:0006384">
    <property type="term" value="P:transcription initiation at RNA polymerase III promoter"/>
    <property type="evidence" value="ECO:0007669"/>
    <property type="project" value="InterPro"/>
</dbReference>
<accession>A0A6C1EAE0</accession>
<dbReference type="InterPro" id="IPR038846">
    <property type="entry name" value="RPC9"/>
</dbReference>
<dbReference type="PANTHER" id="PTHR15561:SF0">
    <property type="entry name" value="DNA-DIRECTED RNA POLYMERASE III SUBUNIT RPC9"/>
    <property type="match status" value="1"/>
</dbReference>
<dbReference type="AlphaFoldDB" id="A0A6C1EAE0"/>
<gene>
    <name evidence="8" type="primary">RPC17_2</name>
    <name evidence="8" type="ORF">GRS66_008705</name>
</gene>
<keyword evidence="5" id="KW-0804">Transcription</keyword>
<evidence type="ECO:0000256" key="2">
    <source>
        <dbReference type="ARBA" id="ARBA00006898"/>
    </source>
</evidence>